<name>A0A2W7I5Z5_9FLAO</name>
<reference evidence="1 2" key="1">
    <citation type="submission" date="2018-06" db="EMBL/GenBank/DDBJ databases">
        <title>Genomic Encyclopedia of Archaeal and Bacterial Type Strains, Phase II (KMG-II): from individual species to whole genera.</title>
        <authorList>
            <person name="Goeker M."/>
        </authorList>
    </citation>
    <scope>NUCLEOTIDE SEQUENCE [LARGE SCALE GENOMIC DNA]</scope>
    <source>
        <strain evidence="1 2">DSM 15361</strain>
    </source>
</reference>
<comment type="caution">
    <text evidence="1">The sequence shown here is derived from an EMBL/GenBank/DDBJ whole genome shotgun (WGS) entry which is preliminary data.</text>
</comment>
<gene>
    <name evidence="1" type="ORF">LX95_01279</name>
</gene>
<evidence type="ECO:0000313" key="1">
    <source>
        <dbReference type="EMBL" id="PZW41598.1"/>
    </source>
</evidence>
<organism evidence="1 2">
    <name type="scientific">Mesonia algae</name>
    <dbReference type="NCBI Taxonomy" id="213248"/>
    <lineage>
        <taxon>Bacteria</taxon>
        <taxon>Pseudomonadati</taxon>
        <taxon>Bacteroidota</taxon>
        <taxon>Flavobacteriia</taxon>
        <taxon>Flavobacteriales</taxon>
        <taxon>Flavobacteriaceae</taxon>
        <taxon>Mesonia</taxon>
    </lineage>
</organism>
<keyword evidence="2" id="KW-1185">Reference proteome</keyword>
<proteinExistence type="predicted"/>
<evidence type="ECO:0000313" key="2">
    <source>
        <dbReference type="Proteomes" id="UP000249542"/>
    </source>
</evidence>
<sequence length="147" mass="16885">MNDLKENLAFKFSIEQNLINRKPLLILGKPYTGKSLLCDIIARTFTNEEIMYINGFVPHNFNIPCALQAATKDTKIIVIDDFILSLDQLFNFLSDYYYDGKGLLVNKRGESPFYIKPAIIINTNILSLEQFNDLGESIKRRFNAIEL</sequence>
<dbReference type="EMBL" id="QKYV01000003">
    <property type="protein sequence ID" value="PZW41598.1"/>
    <property type="molecule type" value="Genomic_DNA"/>
</dbReference>
<dbReference type="SUPFAM" id="SSF52540">
    <property type="entry name" value="P-loop containing nucleoside triphosphate hydrolases"/>
    <property type="match status" value="1"/>
</dbReference>
<dbReference type="Proteomes" id="UP000249542">
    <property type="component" value="Unassembled WGS sequence"/>
</dbReference>
<dbReference type="AlphaFoldDB" id="A0A2W7I5Z5"/>
<dbReference type="Gene3D" id="3.40.50.300">
    <property type="entry name" value="P-loop containing nucleotide triphosphate hydrolases"/>
    <property type="match status" value="1"/>
</dbReference>
<dbReference type="InterPro" id="IPR027417">
    <property type="entry name" value="P-loop_NTPase"/>
</dbReference>
<accession>A0A2W7I5Z5</accession>
<dbReference type="RefSeq" id="WP_111540603.1">
    <property type="nucleotide sequence ID" value="NZ_QKYV01000003.1"/>
</dbReference>
<protein>
    <submittedName>
        <fullName evidence="1">Uncharacterized protein</fullName>
    </submittedName>
</protein>